<gene>
    <name evidence="1" type="ORF">NTEN_LOCUS2974</name>
</gene>
<reference evidence="1 2" key="1">
    <citation type="submission" date="2020-02" db="EMBL/GenBank/DDBJ databases">
        <authorList>
            <person name="Ferguson B K."/>
        </authorList>
    </citation>
    <scope>NUCLEOTIDE SEQUENCE [LARGE SCALE GENOMIC DNA]</scope>
</reference>
<accession>A0A6H5G207</accession>
<evidence type="ECO:0000313" key="2">
    <source>
        <dbReference type="Proteomes" id="UP000479000"/>
    </source>
</evidence>
<dbReference type="AlphaFoldDB" id="A0A6H5G207"/>
<evidence type="ECO:0000313" key="1">
    <source>
        <dbReference type="EMBL" id="CAA9996460.1"/>
    </source>
</evidence>
<name>A0A6H5G207_9HEMI</name>
<proteinExistence type="predicted"/>
<dbReference type="EMBL" id="CADCXU010004660">
    <property type="protein sequence ID" value="CAA9996460.1"/>
    <property type="molecule type" value="Genomic_DNA"/>
</dbReference>
<organism evidence="1 2">
    <name type="scientific">Nesidiocoris tenuis</name>
    <dbReference type="NCBI Taxonomy" id="355587"/>
    <lineage>
        <taxon>Eukaryota</taxon>
        <taxon>Metazoa</taxon>
        <taxon>Ecdysozoa</taxon>
        <taxon>Arthropoda</taxon>
        <taxon>Hexapoda</taxon>
        <taxon>Insecta</taxon>
        <taxon>Pterygota</taxon>
        <taxon>Neoptera</taxon>
        <taxon>Paraneoptera</taxon>
        <taxon>Hemiptera</taxon>
        <taxon>Heteroptera</taxon>
        <taxon>Panheteroptera</taxon>
        <taxon>Cimicomorpha</taxon>
        <taxon>Miridae</taxon>
        <taxon>Dicyphina</taxon>
        <taxon>Nesidiocoris</taxon>
    </lineage>
</organism>
<keyword evidence="2" id="KW-1185">Reference proteome</keyword>
<protein>
    <submittedName>
        <fullName evidence="1">Uncharacterized protein</fullName>
    </submittedName>
</protein>
<sequence>MKLFESIDNSWPPMNRICILYKPNRKKLQMECRHERKRSMTGDNQSIDSLWYFLNEKTELPRKPRNRSHLGAYTSVHSGTFHCPIKPQK</sequence>
<dbReference type="Proteomes" id="UP000479000">
    <property type="component" value="Unassembled WGS sequence"/>
</dbReference>